<dbReference type="Pfam" id="PF12833">
    <property type="entry name" value="HTH_18"/>
    <property type="match status" value="1"/>
</dbReference>
<dbReference type="Gene3D" id="2.60.120.10">
    <property type="entry name" value="Jelly Rolls"/>
    <property type="match status" value="1"/>
</dbReference>
<dbReference type="InterPro" id="IPR009057">
    <property type="entry name" value="Homeodomain-like_sf"/>
</dbReference>
<dbReference type="EMBL" id="CAKMMG010000001">
    <property type="protein sequence ID" value="CAH1196975.1"/>
    <property type="molecule type" value="Genomic_DNA"/>
</dbReference>
<protein>
    <submittedName>
        <fullName evidence="5">HTH-type transcriptional activator RhaR</fullName>
    </submittedName>
</protein>
<keyword evidence="1" id="KW-0805">Transcription regulation</keyword>
<evidence type="ECO:0000313" key="6">
    <source>
        <dbReference type="Proteomes" id="UP000838324"/>
    </source>
</evidence>
<gene>
    <name evidence="5" type="primary">rhaR_13</name>
    <name evidence="5" type="ORF">PAECIP111892_02388</name>
</gene>
<dbReference type="InterPro" id="IPR014710">
    <property type="entry name" value="RmlC-like_jellyroll"/>
</dbReference>
<organism evidence="5 6">
    <name type="scientific">Paenibacillus auburnensis</name>
    <dbReference type="NCBI Taxonomy" id="2905649"/>
    <lineage>
        <taxon>Bacteria</taxon>
        <taxon>Bacillati</taxon>
        <taxon>Bacillota</taxon>
        <taxon>Bacilli</taxon>
        <taxon>Bacillales</taxon>
        <taxon>Paenibacillaceae</taxon>
        <taxon>Paenibacillus</taxon>
    </lineage>
</organism>
<dbReference type="SUPFAM" id="SSF51215">
    <property type="entry name" value="Regulatory protein AraC"/>
    <property type="match status" value="1"/>
</dbReference>
<sequence>MAMTTKLFARDIGLEPGFTFRIQKCPLTHDYYVHSHDFSELVVILSGNAVHIIEGREYPVSAGQVFLIHSNVSHGYKNVDGIEYVNVMFQPEQLLQQSELRLMPGFQALFYIEPFYRKEMYFKGMLTLDDVQLREATRLLDCILGEHEQQQEGYRLMIRTYFTALVGMLSRYYQNSSGREDNKALRIGETVTYIEEHFLQPITLQSMADMAYMSTRQFLRVFTRNYQTTPMDYVIRKRLDYSCTLLRSLDLTISQVAMDSGFHDQNYYSRQFRKVFNCTPSEYRERIRDSGQATPVNP</sequence>
<evidence type="ECO:0000256" key="1">
    <source>
        <dbReference type="ARBA" id="ARBA00023015"/>
    </source>
</evidence>
<dbReference type="InterPro" id="IPR020449">
    <property type="entry name" value="Tscrpt_reg_AraC-type_HTH"/>
</dbReference>
<dbReference type="Pfam" id="PF02311">
    <property type="entry name" value="AraC_binding"/>
    <property type="match status" value="1"/>
</dbReference>
<dbReference type="Proteomes" id="UP000838324">
    <property type="component" value="Unassembled WGS sequence"/>
</dbReference>
<feature type="domain" description="HTH araC/xylS-type" evidence="4">
    <location>
        <begin position="188"/>
        <end position="286"/>
    </location>
</feature>
<dbReference type="SUPFAM" id="SSF46689">
    <property type="entry name" value="Homeodomain-like"/>
    <property type="match status" value="2"/>
</dbReference>
<evidence type="ECO:0000259" key="4">
    <source>
        <dbReference type="PROSITE" id="PS01124"/>
    </source>
</evidence>
<evidence type="ECO:0000256" key="3">
    <source>
        <dbReference type="ARBA" id="ARBA00023163"/>
    </source>
</evidence>
<dbReference type="PRINTS" id="PR00032">
    <property type="entry name" value="HTHARAC"/>
</dbReference>
<dbReference type="PANTHER" id="PTHR43280">
    <property type="entry name" value="ARAC-FAMILY TRANSCRIPTIONAL REGULATOR"/>
    <property type="match status" value="1"/>
</dbReference>
<keyword evidence="6" id="KW-1185">Reference proteome</keyword>
<accession>A0ABM9BZH4</accession>
<name>A0ABM9BZH4_9BACL</name>
<dbReference type="InterPro" id="IPR018060">
    <property type="entry name" value="HTH_AraC"/>
</dbReference>
<keyword evidence="2" id="KW-0238">DNA-binding</keyword>
<dbReference type="PANTHER" id="PTHR43280:SF28">
    <property type="entry name" value="HTH-TYPE TRANSCRIPTIONAL ACTIVATOR RHAS"/>
    <property type="match status" value="1"/>
</dbReference>
<dbReference type="InterPro" id="IPR003313">
    <property type="entry name" value="AraC-bd"/>
</dbReference>
<dbReference type="PROSITE" id="PS00041">
    <property type="entry name" value="HTH_ARAC_FAMILY_1"/>
    <property type="match status" value="1"/>
</dbReference>
<keyword evidence="3" id="KW-0804">Transcription</keyword>
<reference evidence="5" key="1">
    <citation type="submission" date="2022-01" db="EMBL/GenBank/DDBJ databases">
        <authorList>
            <person name="Criscuolo A."/>
        </authorList>
    </citation>
    <scope>NUCLEOTIDE SEQUENCE</scope>
    <source>
        <strain evidence="5">CIP111892</strain>
    </source>
</reference>
<dbReference type="InterPro" id="IPR018062">
    <property type="entry name" value="HTH_AraC-typ_CS"/>
</dbReference>
<dbReference type="PROSITE" id="PS01124">
    <property type="entry name" value="HTH_ARAC_FAMILY_2"/>
    <property type="match status" value="1"/>
</dbReference>
<proteinExistence type="predicted"/>
<dbReference type="SMART" id="SM00342">
    <property type="entry name" value="HTH_ARAC"/>
    <property type="match status" value="1"/>
</dbReference>
<evidence type="ECO:0000256" key="2">
    <source>
        <dbReference type="ARBA" id="ARBA00023125"/>
    </source>
</evidence>
<comment type="caution">
    <text evidence="5">The sequence shown here is derived from an EMBL/GenBank/DDBJ whole genome shotgun (WGS) entry which is preliminary data.</text>
</comment>
<dbReference type="InterPro" id="IPR037923">
    <property type="entry name" value="HTH-like"/>
</dbReference>
<evidence type="ECO:0000313" key="5">
    <source>
        <dbReference type="EMBL" id="CAH1196975.1"/>
    </source>
</evidence>
<dbReference type="Gene3D" id="1.10.10.60">
    <property type="entry name" value="Homeodomain-like"/>
    <property type="match status" value="2"/>
</dbReference>